<dbReference type="PANTHER" id="PTHR11267:SF181">
    <property type="entry name" value="OPTOMOTOR-BLIND PROTEIN"/>
    <property type="match status" value="1"/>
</dbReference>
<reference evidence="12" key="1">
    <citation type="submission" date="2016-04" db="UniProtKB">
        <authorList>
            <consortium name="WormBaseParasite"/>
        </authorList>
    </citation>
    <scope>IDENTIFICATION</scope>
</reference>
<feature type="compositionally biased region" description="Basic and acidic residues" evidence="8">
    <location>
        <begin position="425"/>
        <end position="443"/>
    </location>
</feature>
<evidence type="ECO:0000256" key="5">
    <source>
        <dbReference type="ARBA" id="ARBA00023163"/>
    </source>
</evidence>
<keyword evidence="5" id="KW-0804">Transcription</keyword>
<dbReference type="Proteomes" id="UP000274504">
    <property type="component" value="Unassembled WGS sequence"/>
</dbReference>
<dbReference type="InterPro" id="IPR008967">
    <property type="entry name" value="p53-like_TF_DNA-bd_sf"/>
</dbReference>
<dbReference type="InterPro" id="IPR046360">
    <property type="entry name" value="T-box_DNA-bd"/>
</dbReference>
<evidence type="ECO:0000256" key="6">
    <source>
        <dbReference type="ARBA" id="ARBA00023242"/>
    </source>
</evidence>
<gene>
    <name evidence="10" type="ORF">HDID_LOCUS9138</name>
</gene>
<dbReference type="GO" id="GO:0001708">
    <property type="term" value="P:cell fate specification"/>
    <property type="evidence" value="ECO:0007669"/>
    <property type="project" value="TreeGrafter"/>
</dbReference>
<evidence type="ECO:0000256" key="1">
    <source>
        <dbReference type="ARBA" id="ARBA00004123"/>
    </source>
</evidence>
<feature type="region of interest" description="Disordered" evidence="8">
    <location>
        <begin position="47"/>
        <end position="110"/>
    </location>
</feature>
<evidence type="ECO:0000313" key="10">
    <source>
        <dbReference type="EMBL" id="VDL61456.1"/>
    </source>
</evidence>
<evidence type="ECO:0000256" key="7">
    <source>
        <dbReference type="PROSITE-ProRule" id="PRU00201"/>
    </source>
</evidence>
<dbReference type="SUPFAM" id="SSF49417">
    <property type="entry name" value="p53-like transcription factors"/>
    <property type="match status" value="1"/>
</dbReference>
<dbReference type="WBParaSite" id="HDID_0000914001-mRNA-1">
    <property type="protein sequence ID" value="HDID_0000914001-mRNA-1"/>
    <property type="gene ID" value="HDID_0000914001"/>
</dbReference>
<keyword evidence="4 7" id="KW-0238">DNA-binding</keyword>
<feature type="region of interest" description="Disordered" evidence="8">
    <location>
        <begin position="392"/>
        <end position="467"/>
    </location>
</feature>
<dbReference type="PANTHER" id="PTHR11267">
    <property type="entry name" value="T-BOX PROTEIN-RELATED"/>
    <property type="match status" value="1"/>
</dbReference>
<evidence type="ECO:0000313" key="11">
    <source>
        <dbReference type="Proteomes" id="UP000274504"/>
    </source>
</evidence>
<dbReference type="AlphaFoldDB" id="A0A158QFN0"/>
<dbReference type="OrthoDB" id="7442607at2759"/>
<feature type="compositionally biased region" description="Polar residues" evidence="8">
    <location>
        <begin position="155"/>
        <end position="164"/>
    </location>
</feature>
<dbReference type="GO" id="GO:0000981">
    <property type="term" value="F:DNA-binding transcription factor activity, RNA polymerase II-specific"/>
    <property type="evidence" value="ECO:0007669"/>
    <property type="project" value="TreeGrafter"/>
</dbReference>
<dbReference type="PROSITE" id="PS50252">
    <property type="entry name" value="TBOX_3"/>
    <property type="match status" value="1"/>
</dbReference>
<feature type="compositionally biased region" description="Polar residues" evidence="8">
    <location>
        <begin position="610"/>
        <end position="625"/>
    </location>
</feature>
<dbReference type="PRINTS" id="PR00937">
    <property type="entry name" value="TBOX"/>
</dbReference>
<organism evidence="12">
    <name type="scientific">Hymenolepis diminuta</name>
    <name type="common">Rat tapeworm</name>
    <dbReference type="NCBI Taxonomy" id="6216"/>
    <lineage>
        <taxon>Eukaryota</taxon>
        <taxon>Metazoa</taxon>
        <taxon>Spiralia</taxon>
        <taxon>Lophotrochozoa</taxon>
        <taxon>Platyhelminthes</taxon>
        <taxon>Cestoda</taxon>
        <taxon>Eucestoda</taxon>
        <taxon>Cyclophyllidea</taxon>
        <taxon>Hymenolepididae</taxon>
        <taxon>Hymenolepis</taxon>
    </lineage>
</organism>
<dbReference type="Pfam" id="PF00907">
    <property type="entry name" value="T-box"/>
    <property type="match status" value="1"/>
</dbReference>
<dbReference type="GO" id="GO:0045893">
    <property type="term" value="P:positive regulation of DNA-templated transcription"/>
    <property type="evidence" value="ECO:0007669"/>
    <property type="project" value="InterPro"/>
</dbReference>
<feature type="region of interest" description="Disordered" evidence="8">
    <location>
        <begin position="722"/>
        <end position="758"/>
    </location>
</feature>
<dbReference type="EMBL" id="UYSG01011220">
    <property type="protein sequence ID" value="VDL61456.1"/>
    <property type="molecule type" value="Genomic_DNA"/>
</dbReference>
<dbReference type="PROSITE" id="PS01283">
    <property type="entry name" value="TBOX_1"/>
    <property type="match status" value="1"/>
</dbReference>
<evidence type="ECO:0000313" key="12">
    <source>
        <dbReference type="WBParaSite" id="HDID_0000914001-mRNA-1"/>
    </source>
</evidence>
<feature type="compositionally biased region" description="Basic and acidic residues" evidence="8">
    <location>
        <begin position="392"/>
        <end position="404"/>
    </location>
</feature>
<evidence type="ECO:0000256" key="3">
    <source>
        <dbReference type="ARBA" id="ARBA00023015"/>
    </source>
</evidence>
<reference evidence="10 11" key="2">
    <citation type="submission" date="2018-11" db="EMBL/GenBank/DDBJ databases">
        <authorList>
            <consortium name="Pathogen Informatics"/>
        </authorList>
    </citation>
    <scope>NUCLEOTIDE SEQUENCE [LARGE SCALE GENOMIC DNA]</scope>
</reference>
<dbReference type="InterPro" id="IPR036960">
    <property type="entry name" value="T-box_sf"/>
</dbReference>
<dbReference type="FunFam" id="2.60.40.820:FF:000010">
    <property type="entry name" value="T-box transcription factor TBX6"/>
    <property type="match status" value="1"/>
</dbReference>
<name>A0A158QFN0_HYMDI</name>
<evidence type="ECO:0000256" key="4">
    <source>
        <dbReference type="ARBA" id="ARBA00023125"/>
    </source>
</evidence>
<dbReference type="Gene3D" id="2.60.40.820">
    <property type="entry name" value="Transcription factor, T-box"/>
    <property type="match status" value="1"/>
</dbReference>
<evidence type="ECO:0000256" key="2">
    <source>
        <dbReference type="ARBA" id="ARBA00022473"/>
    </source>
</evidence>
<feature type="compositionally biased region" description="Low complexity" evidence="8">
    <location>
        <begin position="55"/>
        <end position="88"/>
    </location>
</feature>
<evidence type="ECO:0000259" key="9">
    <source>
        <dbReference type="PROSITE" id="PS50252"/>
    </source>
</evidence>
<feature type="compositionally biased region" description="Polar residues" evidence="8">
    <location>
        <begin position="89"/>
        <end position="101"/>
    </location>
</feature>
<feature type="domain" description="T-box" evidence="9">
    <location>
        <begin position="220"/>
        <end position="399"/>
    </location>
</feature>
<feature type="region of interest" description="Disordered" evidence="8">
    <location>
        <begin position="591"/>
        <end position="625"/>
    </location>
</feature>
<keyword evidence="2" id="KW-0217">Developmental protein</keyword>
<keyword evidence="3" id="KW-0805">Transcription regulation</keyword>
<feature type="DNA-binding region" description="T-box" evidence="7">
    <location>
        <begin position="225"/>
        <end position="399"/>
    </location>
</feature>
<dbReference type="InterPro" id="IPR018186">
    <property type="entry name" value="TF_T-box_CS"/>
</dbReference>
<feature type="region of interest" description="Disordered" evidence="8">
    <location>
        <begin position="147"/>
        <end position="186"/>
    </location>
</feature>
<feature type="compositionally biased region" description="Polar residues" evidence="8">
    <location>
        <begin position="745"/>
        <end position="758"/>
    </location>
</feature>
<dbReference type="STRING" id="6216.A0A158QFN0"/>
<dbReference type="SMART" id="SM00425">
    <property type="entry name" value="TBOX"/>
    <property type="match status" value="1"/>
</dbReference>
<dbReference type="GO" id="GO:0000978">
    <property type="term" value="F:RNA polymerase II cis-regulatory region sequence-specific DNA binding"/>
    <property type="evidence" value="ECO:0007669"/>
    <property type="project" value="InterPro"/>
</dbReference>
<sequence length="758" mass="84821">MPFSSSLLNHQMLSAAATAAAITLNQQHHQVTSNTASQSNSMLPQQWHNHFTEGSSPTNQQSTSGTTSSSKLETSSLSSSTHSSGTVSPHNLVSNETHQQRSNSLSLNSNLDPLNVIRSLQERSMGPDQMHYATAIASALAAVVTNGLQKPPPHQNNGLHSPNEFSRGPHIRGPLGQSLPQPPTSAPSYFRMNMELNAFMRRVQEEEAEIKKHDCPKAELAEPELWKAFHKMTTEMVITKSGRRMFPAYKINVTGLDPKAKYVMMMDIVPRDENRYKFHNNGWAVAGKADPEPTKRPYIHPDSPATGEQWMQKPISFHKLKLTNNIAERQPFQAVLNSMHKYIPRVHIVRADDLMKVNFCEFVTFSFKESEFIAVTAYQNEQITQLKIDHNPFAKGFRDNGSGRREKKRQRLQQLPPLNSIDNLAYDRLDEGRKSREDDRCNKESLLPSLRQPHPLPFPGSFGRMPQFPPMPFPSSFHHTPPGKSSNNDNMLRMSPLAGVPRPPGRLPDVSSLPDRLWTDMRDPERILVAAAAVANLDRRPGALANLLSLAAASQQKHANFPSAPPLDAFNLLDRSQPPPLGSNIQQRHTVHHTPLPNDPIQRPLLKPSYPSQHSSPISARQASPNTAVMDDYINSDNASVQPKCRHTQFVLICLISGDDLGRTYVYWACEEYGSYLSPGREVEKEKELGKKSFWRRTYERARFSPQLGRWEAAVEQNVPRIADGKRKRSVSDNQVSEDGGESGPSASKKSFSITDLL</sequence>
<keyword evidence="6 7" id="KW-0539">Nucleus</keyword>
<accession>A0A158QFN0</accession>
<evidence type="ECO:0000256" key="8">
    <source>
        <dbReference type="SAM" id="MobiDB-lite"/>
    </source>
</evidence>
<dbReference type="GO" id="GO:0005634">
    <property type="term" value="C:nucleus"/>
    <property type="evidence" value="ECO:0007669"/>
    <property type="project" value="UniProtKB-SubCell"/>
</dbReference>
<protein>
    <submittedName>
        <fullName evidence="12">T-box domain-containing protein</fullName>
    </submittedName>
</protein>
<dbReference type="PROSITE" id="PS01264">
    <property type="entry name" value="TBOX_2"/>
    <property type="match status" value="1"/>
</dbReference>
<comment type="subcellular location">
    <subcellularLocation>
        <location evidence="1 7">Nucleus</location>
    </subcellularLocation>
</comment>
<dbReference type="GO" id="GO:0000785">
    <property type="term" value="C:chromatin"/>
    <property type="evidence" value="ECO:0007669"/>
    <property type="project" value="TreeGrafter"/>
</dbReference>
<proteinExistence type="predicted"/>
<dbReference type="InterPro" id="IPR001699">
    <property type="entry name" value="TF_T-box"/>
</dbReference>